<dbReference type="EMBL" id="SGWY01000002">
    <property type="protein sequence ID" value="RZS65737.1"/>
    <property type="molecule type" value="Genomic_DNA"/>
</dbReference>
<feature type="region of interest" description="Disordered" evidence="1">
    <location>
        <begin position="1"/>
        <end position="48"/>
    </location>
</feature>
<gene>
    <name evidence="2" type="ORF">EV187_1439</name>
</gene>
<dbReference type="RefSeq" id="WP_165391131.1">
    <property type="nucleotide sequence ID" value="NZ_SGWY01000002.1"/>
</dbReference>
<sequence>MTDPSIPADDDDLEVDQKRVDDEVAPEEELLKGWLPDAEPTEGPAPAP</sequence>
<dbReference type="AlphaFoldDB" id="A0A4Q7ME28"/>
<accession>A0A4Q7ME28</accession>
<proteinExistence type="predicted"/>
<keyword evidence="3" id="KW-1185">Reference proteome</keyword>
<evidence type="ECO:0000313" key="2">
    <source>
        <dbReference type="EMBL" id="RZS65737.1"/>
    </source>
</evidence>
<dbReference type="Proteomes" id="UP000293289">
    <property type="component" value="Unassembled WGS sequence"/>
</dbReference>
<evidence type="ECO:0000256" key="1">
    <source>
        <dbReference type="SAM" id="MobiDB-lite"/>
    </source>
</evidence>
<name>A0A4Q7ME28_9MICO</name>
<protein>
    <submittedName>
        <fullName evidence="2">Uncharacterized protein</fullName>
    </submittedName>
</protein>
<evidence type="ECO:0000313" key="3">
    <source>
        <dbReference type="Proteomes" id="UP000293289"/>
    </source>
</evidence>
<reference evidence="2 3" key="1">
    <citation type="submission" date="2019-02" db="EMBL/GenBank/DDBJ databases">
        <title>Genomic Encyclopedia of Type Strains, Phase IV (KMG-IV): sequencing the most valuable type-strain genomes for metagenomic binning, comparative biology and taxonomic classification.</title>
        <authorList>
            <person name="Goeker M."/>
        </authorList>
    </citation>
    <scope>NUCLEOTIDE SEQUENCE [LARGE SCALE GENOMIC DNA]</scope>
    <source>
        <strain evidence="2 3">DSM 43045</strain>
    </source>
</reference>
<comment type="caution">
    <text evidence="2">The sequence shown here is derived from an EMBL/GenBank/DDBJ whole genome shotgun (WGS) entry which is preliminary data.</text>
</comment>
<organism evidence="2 3">
    <name type="scientific">Agromyces ramosus</name>
    <dbReference type="NCBI Taxonomy" id="33879"/>
    <lineage>
        <taxon>Bacteria</taxon>
        <taxon>Bacillati</taxon>
        <taxon>Actinomycetota</taxon>
        <taxon>Actinomycetes</taxon>
        <taxon>Micrococcales</taxon>
        <taxon>Microbacteriaceae</taxon>
        <taxon>Agromyces</taxon>
    </lineage>
</organism>